<dbReference type="AlphaFoldDB" id="A0A0B2PF12"/>
<name>A0A0B2PF12_GLYSO</name>
<protein>
    <submittedName>
        <fullName evidence="1">Uncharacterized protein</fullName>
    </submittedName>
</protein>
<gene>
    <name evidence="1" type="ORF">glysoja_039860</name>
</gene>
<evidence type="ECO:0000313" key="1">
    <source>
        <dbReference type="EMBL" id="KHN07986.1"/>
    </source>
</evidence>
<proteinExistence type="predicted"/>
<organism evidence="1">
    <name type="scientific">Glycine soja</name>
    <name type="common">Wild soybean</name>
    <dbReference type="NCBI Taxonomy" id="3848"/>
    <lineage>
        <taxon>Eukaryota</taxon>
        <taxon>Viridiplantae</taxon>
        <taxon>Streptophyta</taxon>
        <taxon>Embryophyta</taxon>
        <taxon>Tracheophyta</taxon>
        <taxon>Spermatophyta</taxon>
        <taxon>Magnoliopsida</taxon>
        <taxon>eudicotyledons</taxon>
        <taxon>Gunneridae</taxon>
        <taxon>Pentapetalae</taxon>
        <taxon>rosids</taxon>
        <taxon>fabids</taxon>
        <taxon>Fabales</taxon>
        <taxon>Fabaceae</taxon>
        <taxon>Papilionoideae</taxon>
        <taxon>50 kb inversion clade</taxon>
        <taxon>NPAAA clade</taxon>
        <taxon>indigoferoid/millettioid clade</taxon>
        <taxon>Phaseoleae</taxon>
        <taxon>Glycine</taxon>
        <taxon>Glycine subgen. Soja</taxon>
    </lineage>
</organism>
<dbReference type="Proteomes" id="UP000053555">
    <property type="component" value="Unassembled WGS sequence"/>
</dbReference>
<sequence>MEPCSLSPLKHQNSAMNTTLLHSLSIGTYNQLHKSILNKFLPDPANERQLSTTTSKQSRIYSIINKLGRKADNFSQEVREHEIN</sequence>
<accession>A0A0B2PF12</accession>
<dbReference type="EMBL" id="KN666431">
    <property type="protein sequence ID" value="KHN07986.1"/>
    <property type="molecule type" value="Genomic_DNA"/>
</dbReference>
<reference evidence="1" key="1">
    <citation type="submission" date="2014-07" db="EMBL/GenBank/DDBJ databases">
        <title>Identification of a novel salt tolerance gene in wild soybean by whole-genome sequencing.</title>
        <authorList>
            <person name="Lam H.-M."/>
            <person name="Qi X."/>
            <person name="Li M.-W."/>
            <person name="Liu X."/>
            <person name="Xie M."/>
            <person name="Ni M."/>
            <person name="Xu X."/>
        </authorList>
    </citation>
    <scope>NUCLEOTIDE SEQUENCE [LARGE SCALE GENOMIC DNA]</scope>
    <source>
        <tissue evidence="1">Root</tissue>
    </source>
</reference>